<feature type="region of interest" description="Disordered" evidence="9">
    <location>
        <begin position="460"/>
        <end position="487"/>
    </location>
</feature>
<evidence type="ECO:0000256" key="3">
    <source>
        <dbReference type="ARBA" id="ARBA00022723"/>
    </source>
</evidence>
<dbReference type="GO" id="GO:0005525">
    <property type="term" value="F:GTP binding"/>
    <property type="evidence" value="ECO:0007669"/>
    <property type="project" value="UniProtKB-KW"/>
</dbReference>
<feature type="domain" description="Tr-type G" evidence="10">
    <location>
        <begin position="683"/>
        <end position="913"/>
    </location>
</feature>
<dbReference type="InterPro" id="IPR037217">
    <property type="entry name" value="Trp/Indoleamine_2_3_dOase-like"/>
</dbReference>
<dbReference type="Pfam" id="PF01231">
    <property type="entry name" value="IDO"/>
    <property type="match status" value="1"/>
</dbReference>
<keyword evidence="6" id="KW-0342">GTP-binding</keyword>
<keyword evidence="7" id="KW-0349">Heme</keyword>
<comment type="similarity">
    <text evidence="2">Belongs to the TRAFAC class translation factor GTPase superfamily. Classic translation factor GTPase family. EF-Tu/EF-1A subfamily.</text>
</comment>
<evidence type="ECO:0000256" key="4">
    <source>
        <dbReference type="ARBA" id="ARBA00022741"/>
    </source>
</evidence>
<dbReference type="Pfam" id="PF03144">
    <property type="entry name" value="GTP_EFTU_D2"/>
    <property type="match status" value="1"/>
</dbReference>
<evidence type="ECO:0000256" key="7">
    <source>
        <dbReference type="PIRSR" id="PIRSR600898-1"/>
    </source>
</evidence>
<comment type="similarity">
    <text evidence="1">Belongs to the indoleamine 2,3-dioxygenase family.</text>
</comment>
<dbReference type="SUPFAM" id="SSF52540">
    <property type="entry name" value="P-loop containing nucleoside triphosphate hydrolases"/>
    <property type="match status" value="1"/>
</dbReference>
<dbReference type="GO" id="GO:0003746">
    <property type="term" value="F:translation elongation factor activity"/>
    <property type="evidence" value="ECO:0007669"/>
    <property type="project" value="TreeGrafter"/>
</dbReference>
<evidence type="ECO:0000313" key="12">
    <source>
        <dbReference type="Proteomes" id="UP000800039"/>
    </source>
</evidence>
<dbReference type="SUPFAM" id="SSF50465">
    <property type="entry name" value="EF-Tu/eEF-1alpha/eIF2-gamma C-terminal domain"/>
    <property type="match status" value="1"/>
</dbReference>
<dbReference type="SUPFAM" id="SSF140959">
    <property type="entry name" value="Indolic compounds 2,3-dioxygenase-like"/>
    <property type="match status" value="1"/>
</dbReference>
<dbReference type="GO" id="GO:0003924">
    <property type="term" value="F:GTPase activity"/>
    <property type="evidence" value="ECO:0007669"/>
    <property type="project" value="InterPro"/>
</dbReference>
<keyword evidence="5 7" id="KW-0408">Iron</keyword>
<keyword evidence="3 7" id="KW-0479">Metal-binding</keyword>
<keyword evidence="12" id="KW-1185">Reference proteome</keyword>
<evidence type="ECO:0000256" key="6">
    <source>
        <dbReference type="ARBA" id="ARBA00023134"/>
    </source>
</evidence>
<dbReference type="EMBL" id="ML976615">
    <property type="protein sequence ID" value="KAF1849452.1"/>
    <property type="molecule type" value="Genomic_DNA"/>
</dbReference>
<dbReference type="InterPro" id="IPR009000">
    <property type="entry name" value="Transl_B-barrel_sf"/>
</dbReference>
<evidence type="ECO:0000256" key="8">
    <source>
        <dbReference type="SAM" id="Coils"/>
    </source>
</evidence>
<proteinExistence type="inferred from homology"/>
<dbReference type="GeneID" id="63845621"/>
<dbReference type="CDD" id="cd03694">
    <property type="entry name" value="GTPBP_II"/>
    <property type="match status" value="1"/>
</dbReference>
<dbReference type="Gene3D" id="3.40.50.300">
    <property type="entry name" value="P-loop containing nucleotide triphosphate hydrolases"/>
    <property type="match status" value="1"/>
</dbReference>
<evidence type="ECO:0000313" key="11">
    <source>
        <dbReference type="EMBL" id="KAF1849452.1"/>
    </source>
</evidence>
<dbReference type="PANTHER" id="PTHR43721:SF9">
    <property type="entry name" value="GTP-BINDING PROTEIN 1"/>
    <property type="match status" value="1"/>
</dbReference>
<dbReference type="FunFam" id="2.40.30.10:FF:000014">
    <property type="entry name" value="Probable GTP-binding protein 1"/>
    <property type="match status" value="1"/>
</dbReference>
<protein>
    <recommendedName>
        <fullName evidence="10">Tr-type G domain-containing protein</fullName>
    </recommendedName>
</protein>
<dbReference type="CDD" id="cd03708">
    <property type="entry name" value="GTPBP_III"/>
    <property type="match status" value="1"/>
</dbReference>
<dbReference type="OrthoDB" id="248233at2759"/>
<dbReference type="InterPro" id="IPR050055">
    <property type="entry name" value="EF-Tu_GTPase"/>
</dbReference>
<dbReference type="InterPro" id="IPR000795">
    <property type="entry name" value="T_Tr_GTP-bd_dom"/>
</dbReference>
<dbReference type="SUPFAM" id="SSF50447">
    <property type="entry name" value="Translation proteins"/>
    <property type="match status" value="1"/>
</dbReference>
<dbReference type="Proteomes" id="UP000800039">
    <property type="component" value="Unassembled WGS sequence"/>
</dbReference>
<dbReference type="GO" id="GO:0020037">
    <property type="term" value="F:heme binding"/>
    <property type="evidence" value="ECO:0007669"/>
    <property type="project" value="InterPro"/>
</dbReference>
<dbReference type="RefSeq" id="XP_040792015.1">
    <property type="nucleotide sequence ID" value="XM_040928368.1"/>
</dbReference>
<dbReference type="Gene3D" id="1.20.58.480">
    <property type="match status" value="1"/>
</dbReference>
<evidence type="ECO:0000256" key="2">
    <source>
        <dbReference type="ARBA" id="ARBA00007249"/>
    </source>
</evidence>
<name>A0A9P4GPJ3_9PLEO</name>
<gene>
    <name evidence="11" type="ORF">K460DRAFT_279937</name>
</gene>
<evidence type="ECO:0000256" key="1">
    <source>
        <dbReference type="ARBA" id="ARBA00007119"/>
    </source>
</evidence>
<evidence type="ECO:0000256" key="9">
    <source>
        <dbReference type="SAM" id="MobiDB-lite"/>
    </source>
</evidence>
<sequence>MSSSTSSFAFPVLSDTHPGDHSLPAFMVSTTRGFLPRQNPVVELPKEFAAVESLLQRMPVKTLSGEPGLLAKFTFGDTLVKELPDLTAEIEKHRDDLVVMNALYRDYSFLASAYLLEPCHERYLRGEPYGLGRQSLPRCIALPIVKVAEIAGFKPFMEYAGSYALFNYRLEEPEKGLEYENLRLIRAFEHGLDPTSSEAGFVLVHIAMVKESGALVKGAVDMLEGCTTRDRERFDEGLRTLVGGLRNVNAVMNTMWNRSKPQSYTTFRTFIFGITSQSMFPNGVIYEGVSEESISFRGESGANDSMIPMCDNLLQIKMPETPLTEILEDFRQYRPGNHREFLEAVRDCAQQSGVREFAKGDSISAALYLQALDQVRDFRWRHWCFTREYILKHTSHPTATGGSPIVTWLPNQLTAVLIQMVETSEFCKSVKGVSDIMDTANQQRETLKKEVAKYCGERGNSRTLQQSPPFNDSCKTSHGTFTSPSNTKRTANLTEHVLREPPYIDSMTSRYTAKQNPIDRRKGESALSEFADYVQKQQALRRPPGQPPAVLEDHDELSILDELGLSDDIKSHIRLKTLLTDPAEENVVALAEHVKERLVEGHGEVLFDVGLEDSGESMGFSKENWSFALERIGTVCEQIKADYKLLMTRNVDGDVEVGPRDAKDTGASGKMILRQRPQSVDDVIETRIAVVGNVDAGKSTMLGVLVKGGLDDGRGKARVNLFRHKHEVESGRTSSVGMEIMGFDSKSEVVVSNVAGRKLTWEEIGRRSAKVISFTDLAGHERYLRTTVFGLLSSEPNYCLLMVAANNGLVGMSKEHLGIALALNVPVMVVITKIDICPPQILEQTITQLTKILKSPGARKIPIFIKNREDCIQTATQFMSHRICPIFQVSNVTGQNLDLVRMFLNVLPHHGNYDSSAPLEFHVNDTFSVPFVGTVVSGVVKSGIIHSGDTVLIGPDGLGQFQSTKVRSVERKRIQVAGCSAGQSASLALRNVRRKDVRKGMVVLHKADKPDPTTGIIPNPKVYREFVAEVLILSHATTIKTKYQAMLHVGPISQTCAIIDIDRQYIRTGDRAQVAFRFVQRPEYLTVGDRILFREGRTKGLGIVKRVGYDPKHPLNPELQKEQDKGEGNHQGGKKVESS</sequence>
<dbReference type="Pfam" id="PF00009">
    <property type="entry name" value="GTP_EFTU"/>
    <property type="match status" value="1"/>
</dbReference>
<dbReference type="InterPro" id="IPR035531">
    <property type="entry name" value="GTPBP1-like"/>
</dbReference>
<dbReference type="GO" id="GO:0046872">
    <property type="term" value="F:metal ion binding"/>
    <property type="evidence" value="ECO:0007669"/>
    <property type="project" value="UniProtKB-KW"/>
</dbReference>
<dbReference type="FunFam" id="3.40.50.300:FF:000091">
    <property type="entry name" value="Probable GTP-binding protein 1"/>
    <property type="match status" value="1"/>
</dbReference>
<keyword evidence="4" id="KW-0547">Nucleotide-binding</keyword>
<evidence type="ECO:0000259" key="10">
    <source>
        <dbReference type="PROSITE" id="PS51722"/>
    </source>
</evidence>
<dbReference type="CDD" id="cd04165">
    <property type="entry name" value="GTPBP1_like"/>
    <property type="match status" value="1"/>
</dbReference>
<feature type="binding site" description="proximal binding residue" evidence="7">
    <location>
        <position position="382"/>
    </location>
    <ligand>
        <name>heme b</name>
        <dbReference type="ChEBI" id="CHEBI:60344"/>
    </ligand>
    <ligandPart>
        <name>Fe</name>
        <dbReference type="ChEBI" id="CHEBI:18248"/>
    </ligandPart>
</feature>
<comment type="caution">
    <text evidence="11">The sequence shown here is derived from an EMBL/GenBank/DDBJ whole genome shotgun (WGS) entry which is preliminary data.</text>
</comment>
<dbReference type="InterPro" id="IPR004161">
    <property type="entry name" value="EFTu-like_2"/>
</dbReference>
<dbReference type="GO" id="GO:0016702">
    <property type="term" value="F:oxidoreductase activity, acting on single donors with incorporation of molecular oxygen, incorporation of two atoms of oxygen"/>
    <property type="evidence" value="ECO:0007669"/>
    <property type="project" value="UniProtKB-ARBA"/>
</dbReference>
<organism evidence="11 12">
    <name type="scientific">Cucurbitaria berberidis CBS 394.84</name>
    <dbReference type="NCBI Taxonomy" id="1168544"/>
    <lineage>
        <taxon>Eukaryota</taxon>
        <taxon>Fungi</taxon>
        <taxon>Dikarya</taxon>
        <taxon>Ascomycota</taxon>
        <taxon>Pezizomycotina</taxon>
        <taxon>Dothideomycetes</taxon>
        <taxon>Pleosporomycetidae</taxon>
        <taxon>Pleosporales</taxon>
        <taxon>Pleosporineae</taxon>
        <taxon>Cucurbitariaceae</taxon>
        <taxon>Cucurbitaria</taxon>
    </lineage>
</organism>
<dbReference type="PROSITE" id="PS51722">
    <property type="entry name" value="G_TR_2"/>
    <property type="match status" value="1"/>
</dbReference>
<dbReference type="Gene3D" id="2.40.30.10">
    <property type="entry name" value="Translation factors"/>
    <property type="match status" value="1"/>
</dbReference>
<dbReference type="InterPro" id="IPR027417">
    <property type="entry name" value="P-loop_NTPase"/>
</dbReference>
<feature type="region of interest" description="Disordered" evidence="9">
    <location>
        <begin position="1107"/>
        <end position="1139"/>
    </location>
</feature>
<keyword evidence="8" id="KW-0175">Coiled coil</keyword>
<evidence type="ECO:0000256" key="5">
    <source>
        <dbReference type="ARBA" id="ARBA00023004"/>
    </source>
</evidence>
<dbReference type="PANTHER" id="PTHR43721">
    <property type="entry name" value="ELONGATION FACTOR TU-RELATED"/>
    <property type="match status" value="1"/>
</dbReference>
<feature type="coiled-coil region" evidence="8">
    <location>
        <begin position="430"/>
        <end position="457"/>
    </location>
</feature>
<dbReference type="FunFam" id="1.20.58.480:FF:000005">
    <property type="entry name" value="Indoleamine 2,3-dioxygenase family protein"/>
    <property type="match status" value="1"/>
</dbReference>
<dbReference type="InterPro" id="IPR009001">
    <property type="entry name" value="Transl_elong_EF1A/Init_IF2_C"/>
</dbReference>
<dbReference type="AlphaFoldDB" id="A0A9P4GPJ3"/>
<reference evidence="11" key="1">
    <citation type="submission" date="2020-01" db="EMBL/GenBank/DDBJ databases">
        <authorList>
            <consortium name="DOE Joint Genome Institute"/>
            <person name="Haridas S."/>
            <person name="Albert R."/>
            <person name="Binder M."/>
            <person name="Bloem J."/>
            <person name="Labutti K."/>
            <person name="Salamov A."/>
            <person name="Andreopoulos B."/>
            <person name="Baker S.E."/>
            <person name="Barry K."/>
            <person name="Bills G."/>
            <person name="Bluhm B.H."/>
            <person name="Cannon C."/>
            <person name="Castanera R."/>
            <person name="Culley D.E."/>
            <person name="Daum C."/>
            <person name="Ezra D."/>
            <person name="Gonzalez J.B."/>
            <person name="Henrissat B."/>
            <person name="Kuo A."/>
            <person name="Liang C."/>
            <person name="Lipzen A."/>
            <person name="Lutzoni F."/>
            <person name="Magnuson J."/>
            <person name="Mondo S."/>
            <person name="Nolan M."/>
            <person name="Ohm R."/>
            <person name="Pangilinan J."/>
            <person name="Park H.-J."/>
            <person name="Ramirez L."/>
            <person name="Alfaro M."/>
            <person name="Sun H."/>
            <person name="Tritt A."/>
            <person name="Yoshinaga Y."/>
            <person name="Zwiers L.-H."/>
            <person name="Turgeon B.G."/>
            <person name="Goodwin S.B."/>
            <person name="Spatafora J.W."/>
            <person name="Crous P.W."/>
            <person name="Grigoriev I.V."/>
        </authorList>
    </citation>
    <scope>NUCLEOTIDE SEQUENCE</scope>
    <source>
        <strain evidence="11">CBS 394.84</strain>
    </source>
</reference>
<accession>A0A9P4GPJ3</accession>
<feature type="compositionally biased region" description="Polar residues" evidence="9">
    <location>
        <begin position="461"/>
        <end position="487"/>
    </location>
</feature>
<dbReference type="GO" id="GO:0019441">
    <property type="term" value="P:L-tryptophan catabolic process to kynurenine"/>
    <property type="evidence" value="ECO:0007669"/>
    <property type="project" value="InterPro"/>
</dbReference>
<dbReference type="InterPro" id="IPR000898">
    <property type="entry name" value="Indolamine_dOase"/>
</dbReference>